<dbReference type="Proteomes" id="UP000256328">
    <property type="component" value="Unassembled WGS sequence"/>
</dbReference>
<evidence type="ECO:0000313" key="2">
    <source>
        <dbReference type="Proteomes" id="UP000256328"/>
    </source>
</evidence>
<protein>
    <submittedName>
        <fullName evidence="1">Uncharacterized protein</fullName>
    </submittedName>
</protein>
<name>A0A3D8Q5Y6_9HELO</name>
<gene>
    <name evidence="1" type="ORF">BP5796_12891</name>
</gene>
<reference evidence="1 2" key="1">
    <citation type="journal article" date="2018" name="IMA Fungus">
        <title>IMA Genome-F 9: Draft genome sequence of Annulohypoxylon stygium, Aspergillus mulundensis, Berkeleyomyces basicola (syn. Thielaviopsis basicola), Ceratocystis smalleyi, two Cercospora beticola strains, Coleophoma cylindrospora, Fusarium fracticaudum, Phialophora cf. hyalina, and Morchella septimelata.</title>
        <authorList>
            <person name="Wingfield B.D."/>
            <person name="Bills G.F."/>
            <person name="Dong Y."/>
            <person name="Huang W."/>
            <person name="Nel W.J."/>
            <person name="Swalarsk-Parry B.S."/>
            <person name="Vaghefi N."/>
            <person name="Wilken P.M."/>
            <person name="An Z."/>
            <person name="de Beer Z.W."/>
            <person name="De Vos L."/>
            <person name="Chen L."/>
            <person name="Duong T.A."/>
            <person name="Gao Y."/>
            <person name="Hammerbacher A."/>
            <person name="Kikkert J.R."/>
            <person name="Li Y."/>
            <person name="Li H."/>
            <person name="Li K."/>
            <person name="Li Q."/>
            <person name="Liu X."/>
            <person name="Ma X."/>
            <person name="Naidoo K."/>
            <person name="Pethybridge S.J."/>
            <person name="Sun J."/>
            <person name="Steenkamp E.T."/>
            <person name="van der Nest M.A."/>
            <person name="van Wyk S."/>
            <person name="Wingfield M.J."/>
            <person name="Xiong C."/>
            <person name="Yue Q."/>
            <person name="Zhang X."/>
        </authorList>
    </citation>
    <scope>NUCLEOTIDE SEQUENCE [LARGE SCALE GENOMIC DNA]</scope>
    <source>
        <strain evidence="1 2">BP5796</strain>
    </source>
</reference>
<keyword evidence="2" id="KW-1185">Reference proteome</keyword>
<dbReference type="EMBL" id="PDLN01000024">
    <property type="protein sequence ID" value="RDW56824.1"/>
    <property type="molecule type" value="Genomic_DNA"/>
</dbReference>
<evidence type="ECO:0000313" key="1">
    <source>
        <dbReference type="EMBL" id="RDW56824.1"/>
    </source>
</evidence>
<accession>A0A3D8Q5Y6</accession>
<dbReference type="AlphaFoldDB" id="A0A3D8Q5Y6"/>
<organism evidence="1 2">
    <name type="scientific">Coleophoma crateriformis</name>
    <dbReference type="NCBI Taxonomy" id="565419"/>
    <lineage>
        <taxon>Eukaryota</taxon>
        <taxon>Fungi</taxon>
        <taxon>Dikarya</taxon>
        <taxon>Ascomycota</taxon>
        <taxon>Pezizomycotina</taxon>
        <taxon>Leotiomycetes</taxon>
        <taxon>Helotiales</taxon>
        <taxon>Dermateaceae</taxon>
        <taxon>Coleophoma</taxon>
    </lineage>
</organism>
<proteinExistence type="predicted"/>
<sequence length="230" mass="25192">MGSLNLACTGTLRSAVVRLILDRIARLQSSAGSATPVGLLACGPSHEVIRRESWRRRHGQGDLSFLPRTLRTLQTPGTSAPGLATTDNGHRRHRWLLFFFNVGMRASELNCLGVSIVIITSPLCVCFLTDSDAQIFYFGAARTQAIERPSIHSAQIRLLCSHPRSPAQGAKCRGSRAWRHPHRDLIEDQSAERALSKRLLIRGAVEALSAADERRRAATATAATGGHYRH</sequence>
<comment type="caution">
    <text evidence="1">The sequence shown here is derived from an EMBL/GenBank/DDBJ whole genome shotgun (WGS) entry which is preliminary data.</text>
</comment>